<evidence type="ECO:0000256" key="9">
    <source>
        <dbReference type="ARBA" id="ARBA00022838"/>
    </source>
</evidence>
<feature type="compositionally biased region" description="Low complexity" evidence="15">
    <location>
        <begin position="157"/>
        <end position="172"/>
    </location>
</feature>
<evidence type="ECO:0000256" key="8">
    <source>
        <dbReference type="ARBA" id="ARBA00022776"/>
    </source>
</evidence>
<feature type="coiled-coil region" evidence="14">
    <location>
        <begin position="4"/>
        <end position="31"/>
    </location>
</feature>
<evidence type="ECO:0000256" key="12">
    <source>
        <dbReference type="ARBA" id="ARBA00023328"/>
    </source>
</evidence>
<sequence length="280" mass="30688">MEKAVAMEKAVDNLESMFNKAEADLNYLSRKLEFQVENEKGLNAKHNPVKLMRKLEGVKTEFASLVQDVSEIQTAQKEAVDFFRTQLLSLTQMLGKLETDTGCGPELSEATVGQFEELADRLGIPKEEILPPSDADSPAGDVKSCHGAAENAQAVPSKTASTSSATESTESSDASKEELSPELSAYDLRADNPEFVELTKKEFMSVSELVRGRSKLEEVNKTFRLLWQHFKEEGNTDALTPKDMNAKGMRVTGATGVAKVKVLRALKLCSISKEGNVKLL</sequence>
<keyword evidence="6" id="KW-0132">Cell division</keyword>
<keyword evidence="5" id="KW-0963">Cytoplasm</keyword>
<keyword evidence="17" id="KW-1185">Reference proteome</keyword>
<comment type="subcellular location">
    <subcellularLocation>
        <location evidence="2">Chromosome</location>
        <location evidence="2">Centromere</location>
        <location evidence="2">Kinetochore</location>
    </subcellularLocation>
    <subcellularLocation>
        <location evidence="1">Cytoplasm</location>
        <location evidence="1">Cytoskeleton</location>
        <location evidence="1">Spindle</location>
    </subcellularLocation>
</comment>
<evidence type="ECO:0000256" key="2">
    <source>
        <dbReference type="ARBA" id="ARBA00004629"/>
    </source>
</evidence>
<proteinExistence type="inferred from homology"/>
<keyword evidence="4" id="KW-0158">Chromosome</keyword>
<dbReference type="RefSeq" id="XP_005102189.1">
    <property type="nucleotide sequence ID" value="XM_005102132.3"/>
</dbReference>
<evidence type="ECO:0000256" key="11">
    <source>
        <dbReference type="ARBA" id="ARBA00023306"/>
    </source>
</evidence>
<dbReference type="InterPro" id="IPR042091">
    <property type="entry name" value="Ska2_N"/>
</dbReference>
<evidence type="ECO:0000313" key="17">
    <source>
        <dbReference type="Proteomes" id="UP000694888"/>
    </source>
</evidence>
<dbReference type="PANTHER" id="PTHR32017">
    <property type="entry name" value="SPINDLE AND KINETOCHORE-ASSOCIATED PROTEIN 2"/>
    <property type="match status" value="1"/>
</dbReference>
<evidence type="ECO:0000256" key="10">
    <source>
        <dbReference type="ARBA" id="ARBA00023212"/>
    </source>
</evidence>
<evidence type="ECO:0000256" key="14">
    <source>
        <dbReference type="SAM" id="Coils"/>
    </source>
</evidence>
<evidence type="ECO:0000256" key="7">
    <source>
        <dbReference type="ARBA" id="ARBA00022701"/>
    </source>
</evidence>
<keyword evidence="10" id="KW-0206">Cytoskeleton</keyword>
<accession>A0ABM0JV26</accession>
<protein>
    <recommendedName>
        <fullName evidence="13">Protein FAM33A</fullName>
    </recommendedName>
</protein>
<evidence type="ECO:0000256" key="3">
    <source>
        <dbReference type="ARBA" id="ARBA00010684"/>
    </source>
</evidence>
<dbReference type="Pfam" id="PF16740">
    <property type="entry name" value="SKA2"/>
    <property type="match status" value="1"/>
</dbReference>
<keyword evidence="8" id="KW-0498">Mitosis</keyword>
<name>A0ABM0JV26_APLCA</name>
<dbReference type="GeneID" id="101847121"/>
<organism evidence="17 18">
    <name type="scientific">Aplysia californica</name>
    <name type="common">California sea hare</name>
    <dbReference type="NCBI Taxonomy" id="6500"/>
    <lineage>
        <taxon>Eukaryota</taxon>
        <taxon>Metazoa</taxon>
        <taxon>Spiralia</taxon>
        <taxon>Lophotrochozoa</taxon>
        <taxon>Mollusca</taxon>
        <taxon>Gastropoda</taxon>
        <taxon>Heterobranchia</taxon>
        <taxon>Euthyneura</taxon>
        <taxon>Tectipleura</taxon>
        <taxon>Aplysiida</taxon>
        <taxon>Aplysioidea</taxon>
        <taxon>Aplysiidae</taxon>
        <taxon>Aplysia</taxon>
    </lineage>
</organism>
<dbReference type="InterPro" id="IPR026762">
    <property type="entry name" value="Ska2"/>
</dbReference>
<feature type="region of interest" description="Disordered" evidence="15">
    <location>
        <begin position="127"/>
        <end position="186"/>
    </location>
</feature>
<dbReference type="PANTHER" id="PTHR32017:SF3">
    <property type="entry name" value="SPINDLE AND KINETOCHORE-ASSOCIATED PROTEIN 2"/>
    <property type="match status" value="1"/>
</dbReference>
<evidence type="ECO:0000256" key="5">
    <source>
        <dbReference type="ARBA" id="ARBA00022490"/>
    </source>
</evidence>
<evidence type="ECO:0000256" key="13">
    <source>
        <dbReference type="ARBA" id="ARBA00029651"/>
    </source>
</evidence>
<keyword evidence="11" id="KW-0131">Cell cycle</keyword>
<evidence type="ECO:0000313" key="18">
    <source>
        <dbReference type="RefSeq" id="XP_005102189.1"/>
    </source>
</evidence>
<comment type="similarity">
    <text evidence="3">Belongs to the SKA2 family.</text>
</comment>
<dbReference type="Pfam" id="PF11362">
    <property type="entry name" value="DUF3161"/>
    <property type="match status" value="1"/>
</dbReference>
<reference evidence="18" key="1">
    <citation type="submission" date="2025-08" db="UniProtKB">
        <authorList>
            <consortium name="RefSeq"/>
        </authorList>
    </citation>
    <scope>IDENTIFICATION</scope>
</reference>
<keyword evidence="9" id="KW-0995">Kinetochore</keyword>
<evidence type="ECO:0000256" key="6">
    <source>
        <dbReference type="ARBA" id="ARBA00022618"/>
    </source>
</evidence>
<keyword evidence="14" id="KW-0175">Coiled coil</keyword>
<gene>
    <name evidence="18" type="primary">LOC101847121</name>
</gene>
<evidence type="ECO:0000256" key="4">
    <source>
        <dbReference type="ARBA" id="ARBA00022454"/>
    </source>
</evidence>
<keyword evidence="12" id="KW-0137">Centromere</keyword>
<dbReference type="Proteomes" id="UP000694888">
    <property type="component" value="Unplaced"/>
</dbReference>
<evidence type="ECO:0000259" key="16">
    <source>
        <dbReference type="Pfam" id="PF16740"/>
    </source>
</evidence>
<evidence type="ECO:0000256" key="15">
    <source>
        <dbReference type="SAM" id="MobiDB-lite"/>
    </source>
</evidence>
<dbReference type="Gene3D" id="6.10.250.1380">
    <property type="match status" value="1"/>
</dbReference>
<evidence type="ECO:0000256" key="1">
    <source>
        <dbReference type="ARBA" id="ARBA00004186"/>
    </source>
</evidence>
<keyword evidence="7" id="KW-0493">Microtubule</keyword>
<feature type="domain" description="Ska2 N-terminal" evidence="16">
    <location>
        <begin position="8"/>
        <end position="105"/>
    </location>
</feature>